<comment type="caution">
    <text evidence="2">The sequence shown here is derived from an EMBL/GenBank/DDBJ whole genome shotgun (WGS) entry which is preliminary data.</text>
</comment>
<gene>
    <name evidence="2" type="ORF">A3A43_00405</name>
</gene>
<reference evidence="2 3" key="1">
    <citation type="journal article" date="2016" name="Nat. Commun.">
        <title>Thousands of microbial genomes shed light on interconnected biogeochemical processes in an aquifer system.</title>
        <authorList>
            <person name="Anantharaman K."/>
            <person name="Brown C.T."/>
            <person name="Hug L.A."/>
            <person name="Sharon I."/>
            <person name="Castelle C.J."/>
            <person name="Probst A.J."/>
            <person name="Thomas B.C."/>
            <person name="Singh A."/>
            <person name="Wilkins M.J."/>
            <person name="Karaoz U."/>
            <person name="Brodie E.L."/>
            <person name="Williams K.H."/>
            <person name="Hubbard S.S."/>
            <person name="Banfield J.F."/>
        </authorList>
    </citation>
    <scope>NUCLEOTIDE SEQUENCE [LARGE SCALE GENOMIC DNA]</scope>
</reference>
<keyword evidence="1" id="KW-0472">Membrane</keyword>
<feature type="transmembrane region" description="Helical" evidence="1">
    <location>
        <begin position="51"/>
        <end position="71"/>
    </location>
</feature>
<protein>
    <submittedName>
        <fullName evidence="2">Uncharacterized protein</fullName>
    </submittedName>
</protein>
<sequence length="73" mass="8183">MNEEAIRSYLVPAAAGIFLAVVIAFILMSVILDYHWRRYGTHPKTLVAVRVVYYGVSVVLLAVMAVLIYVLSR</sequence>
<keyword evidence="1" id="KW-1133">Transmembrane helix</keyword>
<proteinExistence type="predicted"/>
<dbReference type="Proteomes" id="UP000178495">
    <property type="component" value="Unassembled WGS sequence"/>
</dbReference>
<evidence type="ECO:0000256" key="1">
    <source>
        <dbReference type="SAM" id="Phobius"/>
    </source>
</evidence>
<dbReference type="STRING" id="1798652.A3A43_00405"/>
<dbReference type="AlphaFoldDB" id="A0A1G2CI69"/>
<name>A0A1G2CI69_9BACT</name>
<dbReference type="EMBL" id="MHLC01000021">
    <property type="protein sequence ID" value="OGZ01089.1"/>
    <property type="molecule type" value="Genomic_DNA"/>
</dbReference>
<accession>A0A1G2CI69</accession>
<organism evidence="2 3">
    <name type="scientific">Candidatus Liptonbacteria bacterium RIFCSPLOWO2_01_FULL_56_20</name>
    <dbReference type="NCBI Taxonomy" id="1798652"/>
    <lineage>
        <taxon>Bacteria</taxon>
        <taxon>Candidatus Liptoniibacteriota</taxon>
    </lineage>
</organism>
<keyword evidence="1" id="KW-0812">Transmembrane</keyword>
<evidence type="ECO:0000313" key="2">
    <source>
        <dbReference type="EMBL" id="OGZ01089.1"/>
    </source>
</evidence>
<feature type="transmembrane region" description="Helical" evidence="1">
    <location>
        <begin position="9"/>
        <end position="31"/>
    </location>
</feature>
<evidence type="ECO:0000313" key="3">
    <source>
        <dbReference type="Proteomes" id="UP000178495"/>
    </source>
</evidence>